<dbReference type="PANTHER" id="PTHR33164:SF57">
    <property type="entry name" value="MARR-FAMILY TRANSCRIPTIONAL REGULATOR"/>
    <property type="match status" value="1"/>
</dbReference>
<dbReference type="PROSITE" id="PS50995">
    <property type="entry name" value="HTH_MARR_2"/>
    <property type="match status" value="1"/>
</dbReference>
<dbReference type="PROSITE" id="PS01117">
    <property type="entry name" value="HTH_MARR_1"/>
    <property type="match status" value="1"/>
</dbReference>
<gene>
    <name evidence="5" type="ORF">DVS28_a0078</name>
</gene>
<dbReference type="InterPro" id="IPR039422">
    <property type="entry name" value="MarR/SlyA-like"/>
</dbReference>
<dbReference type="PRINTS" id="PR00598">
    <property type="entry name" value="HTHMARR"/>
</dbReference>
<dbReference type="InterPro" id="IPR036388">
    <property type="entry name" value="WH-like_DNA-bd_sf"/>
</dbReference>
<keyword evidence="1" id="KW-0805">Transcription regulation</keyword>
<dbReference type="SMART" id="SM00347">
    <property type="entry name" value="HTH_MARR"/>
    <property type="match status" value="1"/>
</dbReference>
<organism evidence="5 6">
    <name type="scientific">Euzebya pacifica</name>
    <dbReference type="NCBI Taxonomy" id="1608957"/>
    <lineage>
        <taxon>Bacteria</taxon>
        <taxon>Bacillati</taxon>
        <taxon>Actinomycetota</taxon>
        <taxon>Nitriliruptoria</taxon>
        <taxon>Euzebyales</taxon>
    </lineage>
</organism>
<evidence type="ECO:0000313" key="5">
    <source>
        <dbReference type="EMBL" id="AXV04786.1"/>
    </source>
</evidence>
<dbReference type="RefSeq" id="WP_114589684.1">
    <property type="nucleotide sequence ID" value="NZ_CP031165.1"/>
</dbReference>
<evidence type="ECO:0000256" key="2">
    <source>
        <dbReference type="ARBA" id="ARBA00023125"/>
    </source>
</evidence>
<feature type="domain" description="HTH marR-type" evidence="4">
    <location>
        <begin position="12"/>
        <end position="146"/>
    </location>
</feature>
<keyword evidence="2" id="KW-0238">DNA-binding</keyword>
<dbReference type="InterPro" id="IPR036390">
    <property type="entry name" value="WH_DNA-bd_sf"/>
</dbReference>
<evidence type="ECO:0000256" key="3">
    <source>
        <dbReference type="ARBA" id="ARBA00023163"/>
    </source>
</evidence>
<dbReference type="KEGG" id="euz:DVS28_a0078"/>
<dbReference type="InterPro" id="IPR000835">
    <property type="entry name" value="HTH_MarR-typ"/>
</dbReference>
<dbReference type="OrthoDB" id="3237509at2"/>
<dbReference type="PANTHER" id="PTHR33164">
    <property type="entry name" value="TRANSCRIPTIONAL REGULATOR, MARR FAMILY"/>
    <property type="match status" value="1"/>
</dbReference>
<sequence>MTAPSTSTDAQRLRLWLRMLRATRRIESDLRERLREAHDTTLPRFDVLAALYREPDGMRMTQLSKRLMVSNGNVTGLVDRLAADGLVARAAIEGDRRATRVHLTDAGRTTFEEMAPTHRGWIDDIFGDLSTEEVSTMIHALEKLLHPEEHTR</sequence>
<dbReference type="GO" id="GO:0006950">
    <property type="term" value="P:response to stress"/>
    <property type="evidence" value="ECO:0007669"/>
    <property type="project" value="TreeGrafter"/>
</dbReference>
<keyword evidence="6" id="KW-1185">Reference proteome</keyword>
<protein>
    <submittedName>
        <fullName evidence="5">Transcriptional regulator, MarR family</fullName>
    </submittedName>
</protein>
<dbReference type="Gene3D" id="1.10.10.10">
    <property type="entry name" value="Winged helix-like DNA-binding domain superfamily/Winged helix DNA-binding domain"/>
    <property type="match status" value="1"/>
</dbReference>
<keyword evidence="3" id="KW-0804">Transcription</keyword>
<name>A0A346XRD9_9ACTN</name>
<dbReference type="SUPFAM" id="SSF46785">
    <property type="entry name" value="Winged helix' DNA-binding domain"/>
    <property type="match status" value="1"/>
</dbReference>
<dbReference type="GO" id="GO:0003677">
    <property type="term" value="F:DNA binding"/>
    <property type="evidence" value="ECO:0007669"/>
    <property type="project" value="UniProtKB-KW"/>
</dbReference>
<dbReference type="Pfam" id="PF12802">
    <property type="entry name" value="MarR_2"/>
    <property type="match status" value="1"/>
</dbReference>
<evidence type="ECO:0000256" key="1">
    <source>
        <dbReference type="ARBA" id="ARBA00023015"/>
    </source>
</evidence>
<reference evidence="5 6" key="1">
    <citation type="submission" date="2018-09" db="EMBL/GenBank/DDBJ databases">
        <title>Complete genome sequence of Euzebya sp. DY32-46 isolated from seawater of Pacific Ocean.</title>
        <authorList>
            <person name="Xu L."/>
            <person name="Wu Y.-H."/>
            <person name="Xu X.-W."/>
        </authorList>
    </citation>
    <scope>NUCLEOTIDE SEQUENCE [LARGE SCALE GENOMIC DNA]</scope>
    <source>
        <strain evidence="5 6">DY32-46</strain>
    </source>
</reference>
<evidence type="ECO:0000259" key="4">
    <source>
        <dbReference type="PROSITE" id="PS50995"/>
    </source>
</evidence>
<dbReference type="Proteomes" id="UP000264006">
    <property type="component" value="Chromosome"/>
</dbReference>
<accession>A0A346XRD9</accession>
<evidence type="ECO:0000313" key="6">
    <source>
        <dbReference type="Proteomes" id="UP000264006"/>
    </source>
</evidence>
<dbReference type="InterPro" id="IPR023187">
    <property type="entry name" value="Tscrpt_reg_MarR-type_CS"/>
</dbReference>
<dbReference type="GO" id="GO:0003700">
    <property type="term" value="F:DNA-binding transcription factor activity"/>
    <property type="evidence" value="ECO:0007669"/>
    <property type="project" value="InterPro"/>
</dbReference>
<dbReference type="AlphaFoldDB" id="A0A346XRD9"/>
<proteinExistence type="predicted"/>
<dbReference type="EMBL" id="CP031165">
    <property type="protein sequence ID" value="AXV04786.1"/>
    <property type="molecule type" value="Genomic_DNA"/>
</dbReference>